<reference evidence="2 3" key="1">
    <citation type="submission" date="2020-08" db="EMBL/GenBank/DDBJ databases">
        <title>Genomic Encyclopedia of Type Strains, Phase IV (KMG-IV): sequencing the most valuable type-strain genomes for metagenomic binning, comparative biology and taxonomic classification.</title>
        <authorList>
            <person name="Goeker M."/>
        </authorList>
    </citation>
    <scope>NUCLEOTIDE SEQUENCE [LARGE SCALE GENOMIC DNA]</scope>
    <source>
        <strain evidence="2 3">YIM 65646</strain>
    </source>
</reference>
<gene>
    <name evidence="2" type="ORF">HNR73_005784</name>
</gene>
<accession>A0A841FPZ6</accession>
<dbReference type="RefSeq" id="WP_184790713.1">
    <property type="nucleotide sequence ID" value="NZ_BONT01000066.1"/>
</dbReference>
<dbReference type="AlphaFoldDB" id="A0A841FPZ6"/>
<proteinExistence type="predicted"/>
<sequence>MTVRETITPRLDLLLAFMMALAAVGTAWAGFQSAKWSGVQANAYAAAGAARSEATREATGAAQRRNADIISFTAWLNALNAEIIDDPSLRPEGGYTPDRKRVSGFLFNRFRPDFRPAVDAWLATKPLFNPDAPPTPFDMPEYQLPAETVSEGLVDEADALAGTARTANQRSDNYVLTAVVFALVLLFAGLASKATHSSTRLTLMVMAAVALVGCLVTLLMFPVEV</sequence>
<keyword evidence="3" id="KW-1185">Reference proteome</keyword>
<dbReference type="GO" id="GO:0016829">
    <property type="term" value="F:lyase activity"/>
    <property type="evidence" value="ECO:0007669"/>
    <property type="project" value="UniProtKB-KW"/>
</dbReference>
<evidence type="ECO:0000256" key="1">
    <source>
        <dbReference type="SAM" id="Phobius"/>
    </source>
</evidence>
<protein>
    <submittedName>
        <fullName evidence="2">Formate hydrogenlyase subunit 4</fullName>
    </submittedName>
</protein>
<dbReference type="Proteomes" id="UP000548476">
    <property type="component" value="Unassembled WGS sequence"/>
</dbReference>
<name>A0A841FPZ6_9ACTN</name>
<evidence type="ECO:0000313" key="3">
    <source>
        <dbReference type="Proteomes" id="UP000548476"/>
    </source>
</evidence>
<comment type="caution">
    <text evidence="2">The sequence shown here is derived from an EMBL/GenBank/DDBJ whole genome shotgun (WGS) entry which is preliminary data.</text>
</comment>
<feature type="transmembrane region" description="Helical" evidence="1">
    <location>
        <begin position="203"/>
        <end position="223"/>
    </location>
</feature>
<organism evidence="2 3">
    <name type="scientific">Phytomonospora endophytica</name>
    <dbReference type="NCBI Taxonomy" id="714109"/>
    <lineage>
        <taxon>Bacteria</taxon>
        <taxon>Bacillati</taxon>
        <taxon>Actinomycetota</taxon>
        <taxon>Actinomycetes</taxon>
        <taxon>Micromonosporales</taxon>
        <taxon>Micromonosporaceae</taxon>
        <taxon>Phytomonospora</taxon>
    </lineage>
</organism>
<keyword evidence="1" id="KW-1133">Transmembrane helix</keyword>
<keyword evidence="1" id="KW-0472">Membrane</keyword>
<feature type="transmembrane region" description="Helical" evidence="1">
    <location>
        <begin position="174"/>
        <end position="191"/>
    </location>
</feature>
<evidence type="ECO:0000313" key="2">
    <source>
        <dbReference type="EMBL" id="MBB6037904.1"/>
    </source>
</evidence>
<keyword evidence="1" id="KW-0812">Transmembrane</keyword>
<keyword evidence="2" id="KW-0456">Lyase</keyword>
<dbReference type="EMBL" id="JACHGT010000014">
    <property type="protein sequence ID" value="MBB6037904.1"/>
    <property type="molecule type" value="Genomic_DNA"/>
</dbReference>